<gene>
    <name evidence="2" type="ORF">PSH67_23245</name>
</gene>
<dbReference type="EMBL" id="CP117450">
    <property type="protein sequence ID" value="WLH05727.1"/>
    <property type="molecule type" value="Genomic_DNA"/>
</dbReference>
<accession>A0ABY9FQY3</accession>
<dbReference type="RefSeq" id="WP_305387939.1">
    <property type="nucleotide sequence ID" value="NZ_CP117450.1"/>
</dbReference>
<dbReference type="Proteomes" id="UP001236748">
    <property type="component" value="Chromosome"/>
</dbReference>
<evidence type="ECO:0000313" key="3">
    <source>
        <dbReference type="Proteomes" id="UP001236748"/>
    </source>
</evidence>
<reference evidence="2 3" key="1">
    <citation type="submission" date="2023-02" db="EMBL/GenBank/DDBJ databases">
        <title>Evolution of Hrp T3SS in non-pathogenic Pseudomonas fluorescens.</title>
        <authorList>
            <person name="Liao K."/>
            <person name="Wei H."/>
            <person name="Gu Y."/>
        </authorList>
    </citation>
    <scope>NUCLEOTIDE SEQUENCE [LARGE SCALE GENOMIC DNA]</scope>
    <source>
        <strain evidence="2 3">FP2043</strain>
    </source>
</reference>
<protein>
    <submittedName>
        <fullName evidence="2">Uncharacterized protein</fullName>
    </submittedName>
</protein>
<organism evidence="2 3">
    <name type="scientific">Pseudomonas lurida</name>
    <dbReference type="NCBI Taxonomy" id="244566"/>
    <lineage>
        <taxon>Bacteria</taxon>
        <taxon>Pseudomonadati</taxon>
        <taxon>Pseudomonadota</taxon>
        <taxon>Gammaproteobacteria</taxon>
        <taxon>Pseudomonadales</taxon>
        <taxon>Pseudomonadaceae</taxon>
        <taxon>Pseudomonas</taxon>
    </lineage>
</organism>
<proteinExistence type="predicted"/>
<keyword evidence="1" id="KW-0175">Coiled coil</keyword>
<sequence length="158" mass="18204">MTDRITIKGVPPKFDHAELERRQAARHNQYHLTSESHCVARGDIALVFLTNVINLAEQGYELSSKYPVTTDPMSYAAYMRKPDAIQQVDLEALDELVKQEYVAWLESEHQKYRELLTAQLLQAAEFKEKKKEEERKAKLLKEVEQEVSDAFGELIIPA</sequence>
<keyword evidence="3" id="KW-1185">Reference proteome</keyword>
<name>A0ABY9FQY3_9PSED</name>
<evidence type="ECO:0000313" key="2">
    <source>
        <dbReference type="EMBL" id="WLH05727.1"/>
    </source>
</evidence>
<evidence type="ECO:0000256" key="1">
    <source>
        <dbReference type="SAM" id="Coils"/>
    </source>
</evidence>
<feature type="coiled-coil region" evidence="1">
    <location>
        <begin position="116"/>
        <end position="149"/>
    </location>
</feature>